<sequence length="237" mass="25259">MRRHIADVPPPCTRATPRNDRGAPVTDPGSSTNRDDEQFPQSPFSDEFEKIQNEGDFQADQQPGYSGGYPQQPGYQQNAYTAPGYAQPGYPGGAYPAQGYPAPGFPPNVPVSPKTKIVGALLAFFLGSIGAHNFYFGKTGKAVAQLVMTVVAWIGVIIGCVCIVNGADSDGDWISTSSGYGYYSYDDNDGLIGLGVVLVIAGGILATAVAIWAFVEFIMILSGARTYQFDQEGRLVQ</sequence>
<proteinExistence type="predicted"/>
<evidence type="ECO:0000256" key="3">
    <source>
        <dbReference type="ARBA" id="ARBA00022989"/>
    </source>
</evidence>
<feature type="transmembrane region" description="Helical" evidence="6">
    <location>
        <begin position="117"/>
        <end position="136"/>
    </location>
</feature>
<feature type="domain" description="TM2" evidence="7">
    <location>
        <begin position="113"/>
        <end position="159"/>
    </location>
</feature>
<name>G0HEQ4_CORVD</name>
<accession>G0HEQ4</accession>
<dbReference type="EMBL" id="CP002917">
    <property type="protein sequence ID" value="AEK37040.1"/>
    <property type="molecule type" value="Genomic_DNA"/>
</dbReference>
<dbReference type="eggNOG" id="COG2314">
    <property type="taxonomic scope" value="Bacteria"/>
</dbReference>
<reference evidence="8 9" key="1">
    <citation type="journal article" date="2011" name="BMC Genomics">
        <title>Complete genome sequence of Corynebacterium variabile DSM 44702 isolated from the surface of smear-ripened cheeses and insights into cheese ripening and flavor generation.</title>
        <authorList>
            <person name="Schroeder J."/>
            <person name="Maus I."/>
            <person name="Trost E."/>
            <person name="Tauch A."/>
        </authorList>
    </citation>
    <scope>NUCLEOTIDE SEQUENCE [LARGE SCALE GENOMIC DNA]</scope>
    <source>
        <strain evidence="9">DSM 44702 / JCM 12073 / NCIMB 30131</strain>
    </source>
</reference>
<evidence type="ECO:0000256" key="1">
    <source>
        <dbReference type="ARBA" id="ARBA00004141"/>
    </source>
</evidence>
<gene>
    <name evidence="8" type="ordered locus">CVAR_1688</name>
</gene>
<evidence type="ECO:0000259" key="7">
    <source>
        <dbReference type="Pfam" id="PF05154"/>
    </source>
</evidence>
<dbReference type="AlphaFoldDB" id="G0HEQ4"/>
<feature type="compositionally biased region" description="Low complexity" evidence="5">
    <location>
        <begin position="61"/>
        <end position="83"/>
    </location>
</feature>
<dbReference type="KEGG" id="cva:CVAR_1688"/>
<comment type="subcellular location">
    <subcellularLocation>
        <location evidence="1">Membrane</location>
        <topology evidence="1">Multi-pass membrane protein</topology>
    </subcellularLocation>
</comment>
<evidence type="ECO:0000256" key="5">
    <source>
        <dbReference type="SAM" id="MobiDB-lite"/>
    </source>
</evidence>
<keyword evidence="2 6" id="KW-0812">Transmembrane</keyword>
<dbReference type="InterPro" id="IPR007829">
    <property type="entry name" value="TM2"/>
</dbReference>
<feature type="transmembrane region" description="Helical" evidence="6">
    <location>
        <begin position="143"/>
        <end position="167"/>
    </location>
</feature>
<keyword evidence="4 6" id="KW-0472">Membrane</keyword>
<feature type="transmembrane region" description="Helical" evidence="6">
    <location>
        <begin position="191"/>
        <end position="215"/>
    </location>
</feature>
<evidence type="ECO:0000256" key="2">
    <source>
        <dbReference type="ARBA" id="ARBA00022692"/>
    </source>
</evidence>
<evidence type="ECO:0000256" key="6">
    <source>
        <dbReference type="SAM" id="Phobius"/>
    </source>
</evidence>
<dbReference type="Pfam" id="PF05154">
    <property type="entry name" value="TM2"/>
    <property type="match status" value="1"/>
</dbReference>
<evidence type="ECO:0000313" key="9">
    <source>
        <dbReference type="Proteomes" id="UP000006659"/>
    </source>
</evidence>
<feature type="region of interest" description="Disordered" evidence="5">
    <location>
        <begin position="1"/>
        <end position="83"/>
    </location>
</feature>
<keyword evidence="3 6" id="KW-1133">Transmembrane helix</keyword>
<evidence type="ECO:0000256" key="4">
    <source>
        <dbReference type="ARBA" id="ARBA00023136"/>
    </source>
</evidence>
<dbReference type="GO" id="GO:0016020">
    <property type="term" value="C:membrane"/>
    <property type="evidence" value="ECO:0007669"/>
    <property type="project" value="UniProtKB-SubCell"/>
</dbReference>
<dbReference type="Proteomes" id="UP000006659">
    <property type="component" value="Chromosome"/>
</dbReference>
<protein>
    <submittedName>
        <fullName evidence="8">Putative membrane protein</fullName>
    </submittedName>
</protein>
<dbReference type="STRING" id="858619.CVAR_1688"/>
<dbReference type="HOGENOM" id="CLU_1169114_0_0_11"/>
<organism evidence="8 9">
    <name type="scientific">Corynebacterium variabile (strain DSM 44702 / CIP 107183 / JCM 12073 / NCIMB 30131)</name>
    <name type="common">Corynebacterium mooreparkense</name>
    <dbReference type="NCBI Taxonomy" id="858619"/>
    <lineage>
        <taxon>Bacteria</taxon>
        <taxon>Bacillati</taxon>
        <taxon>Actinomycetota</taxon>
        <taxon>Actinomycetes</taxon>
        <taxon>Mycobacteriales</taxon>
        <taxon>Corynebacteriaceae</taxon>
        <taxon>Corynebacterium</taxon>
    </lineage>
</organism>
<evidence type="ECO:0000313" key="8">
    <source>
        <dbReference type="EMBL" id="AEK37040.1"/>
    </source>
</evidence>